<name>A0ABS4KKK2_9FIRM</name>
<evidence type="ECO:0000313" key="5">
    <source>
        <dbReference type="EMBL" id="MBP2027661.1"/>
    </source>
</evidence>
<proteinExistence type="inferred from homology"/>
<evidence type="ECO:0000256" key="3">
    <source>
        <dbReference type="ARBA" id="ARBA00022729"/>
    </source>
</evidence>
<dbReference type="Gene3D" id="3.40.190.10">
    <property type="entry name" value="Periplasmic binding protein-like II"/>
    <property type="match status" value="2"/>
</dbReference>
<evidence type="ECO:0000256" key="2">
    <source>
        <dbReference type="ARBA" id="ARBA00022448"/>
    </source>
</evidence>
<keyword evidence="3 4" id="KW-0732">Signal</keyword>
<dbReference type="SUPFAM" id="SSF53850">
    <property type="entry name" value="Periplasmic binding protein-like II"/>
    <property type="match status" value="1"/>
</dbReference>
<sequence>MKKGISLFLIMMLTLSLAACTSNTPEAPAGEGSGEGIAATISVQVEDEWREYYQQVADRVKEVHPNATINFIESPSFDHLDVLDSTDVTNVDVADVFAISADRIHGLARNEALAALDAKEMASNVGGFGNYDEGLGGNFMIDGEYLAFPMNIETLINFANSANAAESGIDLTNTIEFTELEPQQMLVPVFNAWFAVAITNTADIELLGKDDSGNLFSDLTKDFSDLEPEKQEVFRVLFEYWQAHDAAGTALWDADGAWGYMDSAFSTGGVTSIRLEGPWSTGSLSNLAGNGEDLEILPIQQVTVNSNPLAHWKGGWGLVINSRIEEDEDKMMLAQAFIEEVVNPDYAVDFFKASGKILENVDADVYMNSDLSDVDKEIIESVIESYQDAPARPLFTEWGQVWDTWENSLLSWSAVKPSTVEEAYAQVKAAFDAMMLNF</sequence>
<evidence type="ECO:0000256" key="1">
    <source>
        <dbReference type="ARBA" id="ARBA00008520"/>
    </source>
</evidence>
<reference evidence="5 6" key="1">
    <citation type="submission" date="2021-03" db="EMBL/GenBank/DDBJ databases">
        <title>Genomic Encyclopedia of Type Strains, Phase IV (KMG-IV): sequencing the most valuable type-strain genomes for metagenomic binning, comparative biology and taxonomic classification.</title>
        <authorList>
            <person name="Goeker M."/>
        </authorList>
    </citation>
    <scope>NUCLEOTIDE SEQUENCE [LARGE SCALE GENOMIC DNA]</scope>
    <source>
        <strain evidence="5 6">DSM 27512</strain>
    </source>
</reference>
<protein>
    <submittedName>
        <fullName evidence="5">Arabinogalactan oligomer/maltooligosaccharide transport system substrate-binding protein</fullName>
    </submittedName>
</protein>
<feature type="chain" id="PRO_5045407176" evidence="4">
    <location>
        <begin position="19"/>
        <end position="438"/>
    </location>
</feature>
<comment type="caution">
    <text evidence="5">The sequence shown here is derived from an EMBL/GenBank/DDBJ whole genome shotgun (WGS) entry which is preliminary data.</text>
</comment>
<dbReference type="Proteomes" id="UP001314903">
    <property type="component" value="Unassembled WGS sequence"/>
</dbReference>
<dbReference type="EMBL" id="JAGGLI010000014">
    <property type="protein sequence ID" value="MBP2027661.1"/>
    <property type="molecule type" value="Genomic_DNA"/>
</dbReference>
<gene>
    <name evidence="5" type="ORF">J2Z35_001458</name>
</gene>
<dbReference type="PANTHER" id="PTHR30061">
    <property type="entry name" value="MALTOSE-BINDING PERIPLASMIC PROTEIN"/>
    <property type="match status" value="1"/>
</dbReference>
<organism evidence="5 6">
    <name type="scientific">Acetoanaerobium pronyense</name>
    <dbReference type="NCBI Taxonomy" id="1482736"/>
    <lineage>
        <taxon>Bacteria</taxon>
        <taxon>Bacillati</taxon>
        <taxon>Bacillota</taxon>
        <taxon>Clostridia</taxon>
        <taxon>Peptostreptococcales</taxon>
        <taxon>Filifactoraceae</taxon>
        <taxon>Acetoanaerobium</taxon>
    </lineage>
</organism>
<accession>A0ABS4KKK2</accession>
<keyword evidence="2" id="KW-0813">Transport</keyword>
<feature type="signal peptide" evidence="4">
    <location>
        <begin position="1"/>
        <end position="18"/>
    </location>
</feature>
<dbReference type="PANTHER" id="PTHR30061:SF50">
    <property type="entry name" value="MALTOSE_MALTODEXTRIN-BINDING PERIPLASMIC PROTEIN"/>
    <property type="match status" value="1"/>
</dbReference>
<dbReference type="RefSeq" id="WP_209660725.1">
    <property type="nucleotide sequence ID" value="NZ_JAGGLI010000014.1"/>
</dbReference>
<dbReference type="PROSITE" id="PS51257">
    <property type="entry name" value="PROKAR_LIPOPROTEIN"/>
    <property type="match status" value="1"/>
</dbReference>
<evidence type="ECO:0000313" key="6">
    <source>
        <dbReference type="Proteomes" id="UP001314903"/>
    </source>
</evidence>
<comment type="similarity">
    <text evidence="1">Belongs to the bacterial solute-binding protein 1 family.</text>
</comment>
<evidence type="ECO:0000256" key="4">
    <source>
        <dbReference type="SAM" id="SignalP"/>
    </source>
</evidence>
<keyword evidence="6" id="KW-1185">Reference proteome</keyword>